<feature type="region of interest" description="Disordered" evidence="6">
    <location>
        <begin position="1"/>
        <end position="26"/>
    </location>
</feature>
<feature type="transmembrane region" description="Helical" evidence="7">
    <location>
        <begin position="79"/>
        <end position="100"/>
    </location>
</feature>
<keyword evidence="9" id="KW-1185">Reference proteome</keyword>
<keyword evidence="2" id="KW-1003">Cell membrane</keyword>
<evidence type="ECO:0000256" key="4">
    <source>
        <dbReference type="ARBA" id="ARBA00022989"/>
    </source>
</evidence>
<evidence type="ECO:0000256" key="6">
    <source>
        <dbReference type="SAM" id="MobiDB-lite"/>
    </source>
</evidence>
<feature type="transmembrane region" description="Helical" evidence="7">
    <location>
        <begin position="260"/>
        <end position="281"/>
    </location>
</feature>
<feature type="transmembrane region" description="Helical" evidence="7">
    <location>
        <begin position="314"/>
        <end position="332"/>
    </location>
</feature>
<comment type="subcellular location">
    <subcellularLocation>
        <location evidence="1">Cell membrane</location>
        <topology evidence="1">Multi-pass membrane protein</topology>
    </subcellularLocation>
</comment>
<evidence type="ECO:0000313" key="9">
    <source>
        <dbReference type="Proteomes" id="UP001165136"/>
    </source>
</evidence>
<keyword evidence="5 7" id="KW-0472">Membrane</keyword>
<feature type="transmembrane region" description="Helical" evidence="7">
    <location>
        <begin position="35"/>
        <end position="59"/>
    </location>
</feature>
<keyword evidence="4 7" id="KW-1133">Transmembrane helix</keyword>
<dbReference type="AlphaFoldDB" id="A0A9W6VI36"/>
<evidence type="ECO:0000256" key="2">
    <source>
        <dbReference type="ARBA" id="ARBA00022475"/>
    </source>
</evidence>
<evidence type="ECO:0000256" key="1">
    <source>
        <dbReference type="ARBA" id="ARBA00004651"/>
    </source>
</evidence>
<evidence type="ECO:0000256" key="3">
    <source>
        <dbReference type="ARBA" id="ARBA00022692"/>
    </source>
</evidence>
<dbReference type="Proteomes" id="UP001165136">
    <property type="component" value="Unassembled WGS sequence"/>
</dbReference>
<feature type="transmembrane region" description="Helical" evidence="7">
    <location>
        <begin position="133"/>
        <end position="156"/>
    </location>
</feature>
<dbReference type="EMBL" id="BSTI01000010">
    <property type="protein sequence ID" value="GLY68032.1"/>
    <property type="molecule type" value="Genomic_DNA"/>
</dbReference>
<protein>
    <submittedName>
        <fullName evidence="8">Ribose ABC transporter permease</fullName>
    </submittedName>
</protein>
<keyword evidence="3 7" id="KW-0812">Transmembrane</keyword>
<reference evidence="8" key="1">
    <citation type="submission" date="2023-03" db="EMBL/GenBank/DDBJ databases">
        <title>Amycolatopsis taiwanensis NBRC 103393.</title>
        <authorList>
            <person name="Ichikawa N."/>
            <person name="Sato H."/>
            <person name="Tonouchi N."/>
        </authorList>
    </citation>
    <scope>NUCLEOTIDE SEQUENCE</scope>
    <source>
        <strain evidence="8">NBRC 103393</strain>
    </source>
</reference>
<evidence type="ECO:0000313" key="8">
    <source>
        <dbReference type="EMBL" id="GLY68032.1"/>
    </source>
</evidence>
<gene>
    <name evidence="8" type="ORF">Atai01_46510</name>
</gene>
<feature type="transmembrane region" description="Helical" evidence="7">
    <location>
        <begin position="107"/>
        <end position="127"/>
    </location>
</feature>
<dbReference type="RefSeq" id="WP_285488161.1">
    <property type="nucleotide sequence ID" value="NZ_BSTI01000010.1"/>
</dbReference>
<feature type="transmembrane region" description="Helical" evidence="7">
    <location>
        <begin position="207"/>
        <end position="230"/>
    </location>
</feature>
<organism evidence="8 9">
    <name type="scientific">Amycolatopsis taiwanensis</name>
    <dbReference type="NCBI Taxonomy" id="342230"/>
    <lineage>
        <taxon>Bacteria</taxon>
        <taxon>Bacillati</taxon>
        <taxon>Actinomycetota</taxon>
        <taxon>Actinomycetes</taxon>
        <taxon>Pseudonocardiales</taxon>
        <taxon>Pseudonocardiaceae</taxon>
        <taxon>Amycolatopsis</taxon>
    </lineage>
</organism>
<dbReference type="PANTHER" id="PTHR47089">
    <property type="entry name" value="ABC TRANSPORTER, PERMEASE PROTEIN"/>
    <property type="match status" value="1"/>
</dbReference>
<dbReference type="GO" id="GO:0022857">
    <property type="term" value="F:transmembrane transporter activity"/>
    <property type="evidence" value="ECO:0007669"/>
    <property type="project" value="InterPro"/>
</dbReference>
<evidence type="ECO:0000256" key="5">
    <source>
        <dbReference type="ARBA" id="ARBA00023136"/>
    </source>
</evidence>
<feature type="transmembrane region" description="Helical" evidence="7">
    <location>
        <begin position="168"/>
        <end position="187"/>
    </location>
</feature>
<dbReference type="PANTHER" id="PTHR47089:SF1">
    <property type="entry name" value="GUANOSINE ABC TRANSPORTER PERMEASE PROTEIN NUPP"/>
    <property type="match status" value="1"/>
</dbReference>
<feature type="transmembrane region" description="Helical" evidence="7">
    <location>
        <begin position="344"/>
        <end position="361"/>
    </location>
</feature>
<dbReference type="InterPro" id="IPR001851">
    <property type="entry name" value="ABC_transp_permease"/>
</dbReference>
<accession>A0A9W6VI36</accession>
<feature type="compositionally biased region" description="Low complexity" evidence="6">
    <location>
        <begin position="1"/>
        <end position="21"/>
    </location>
</feature>
<dbReference type="Pfam" id="PF02653">
    <property type="entry name" value="BPD_transp_2"/>
    <property type="match status" value="1"/>
</dbReference>
<sequence length="368" mass="37514">MTTPTPTATTPLEPAAPAPEAGSRPVGRLRTAGTAVLRALAPVIVTLVVGALVLQVSGINPIAVYQLMLTNAFGTREGMAGTLTSATPLLFTGVATAISFRAGVFSMGAESGFVLGGLTAAWLAVAVPGPAPVVILVAMAGAVLAGALFSLPAALLKTRLGVDEVVSTLMLTFVASGLAAWIVNSYLLAPGQANSSTRAVPFSLLRLLPPSSLNIGFLVALALVAAYWVFLRRTSAGPELHHVGVNARFAAAQGIGVNRVVLWAMVATGAIAALGGAVHAMGVVGKFVVDGFSASYGFTGIAVALLARRSAWGLVPAAIMFGAFANAGTTIQLFDNIPLDIVDVLQGTVMVFAVASLSLHLRRRRAAR</sequence>
<dbReference type="GO" id="GO:0005886">
    <property type="term" value="C:plasma membrane"/>
    <property type="evidence" value="ECO:0007669"/>
    <property type="project" value="UniProtKB-SubCell"/>
</dbReference>
<name>A0A9W6VI36_9PSEU</name>
<dbReference type="CDD" id="cd06580">
    <property type="entry name" value="TM_PBP1_transp_TpRbsC_like"/>
    <property type="match status" value="1"/>
</dbReference>
<feature type="transmembrane region" description="Helical" evidence="7">
    <location>
        <begin position="287"/>
        <end position="307"/>
    </location>
</feature>
<evidence type="ECO:0000256" key="7">
    <source>
        <dbReference type="SAM" id="Phobius"/>
    </source>
</evidence>
<comment type="caution">
    <text evidence="8">The sequence shown here is derived from an EMBL/GenBank/DDBJ whole genome shotgun (WGS) entry which is preliminary data.</text>
</comment>
<proteinExistence type="predicted"/>